<dbReference type="AlphaFoldDB" id="A0A6J6TXQ1"/>
<dbReference type="EMBL" id="CAEZYW010000231">
    <property type="protein sequence ID" value="CAB4752411.1"/>
    <property type="molecule type" value="Genomic_DNA"/>
</dbReference>
<accession>A0A6J6TXQ1</accession>
<dbReference type="InterPro" id="IPR005545">
    <property type="entry name" value="YCII"/>
</dbReference>
<name>A0A6J6TXQ1_9ZZZZ</name>
<sequence length="109" mass="11890">MQFLLSVIDHETGLATEAEMADIGAFNDRLRANGHWMHAGGLEPPGSAAVFDNRGGRLHVSTGTHENYPEYLSGFWLITAPDREVARTLAAEASRACNRRVELRTLLGG</sequence>
<organism evidence="2">
    <name type="scientific">freshwater metagenome</name>
    <dbReference type="NCBI Taxonomy" id="449393"/>
    <lineage>
        <taxon>unclassified sequences</taxon>
        <taxon>metagenomes</taxon>
        <taxon>ecological metagenomes</taxon>
    </lineage>
</organism>
<protein>
    <submittedName>
        <fullName evidence="2">Unannotated protein</fullName>
    </submittedName>
</protein>
<reference evidence="2" key="1">
    <citation type="submission" date="2020-05" db="EMBL/GenBank/DDBJ databases">
        <authorList>
            <person name="Chiriac C."/>
            <person name="Salcher M."/>
            <person name="Ghai R."/>
            <person name="Kavagutti S V."/>
        </authorList>
    </citation>
    <scope>NUCLEOTIDE SEQUENCE</scope>
</reference>
<feature type="domain" description="YCII-related" evidence="1">
    <location>
        <begin position="1"/>
        <end position="95"/>
    </location>
</feature>
<proteinExistence type="predicted"/>
<dbReference type="InterPro" id="IPR011008">
    <property type="entry name" value="Dimeric_a/b-barrel"/>
</dbReference>
<dbReference type="Pfam" id="PF03795">
    <property type="entry name" value="YCII"/>
    <property type="match status" value="1"/>
</dbReference>
<dbReference type="Gene3D" id="3.30.70.1060">
    <property type="entry name" value="Dimeric alpha+beta barrel"/>
    <property type="match status" value="1"/>
</dbReference>
<dbReference type="SUPFAM" id="SSF54909">
    <property type="entry name" value="Dimeric alpha+beta barrel"/>
    <property type="match status" value="1"/>
</dbReference>
<evidence type="ECO:0000313" key="2">
    <source>
        <dbReference type="EMBL" id="CAB4752411.1"/>
    </source>
</evidence>
<gene>
    <name evidence="2" type="ORF">UFOPK2786_01362</name>
</gene>
<evidence type="ECO:0000259" key="1">
    <source>
        <dbReference type="Pfam" id="PF03795"/>
    </source>
</evidence>